<evidence type="ECO:0000256" key="4">
    <source>
        <dbReference type="ARBA" id="ARBA00022777"/>
    </source>
</evidence>
<keyword evidence="6" id="KW-0812">Transmembrane</keyword>
<dbReference type="PANTHER" id="PTHR24421:SF10">
    <property type="entry name" value="NITRATE_NITRITE SENSOR PROTEIN NARQ"/>
    <property type="match status" value="1"/>
</dbReference>
<dbReference type="GeneID" id="31762887"/>
<dbReference type="Gene3D" id="1.25.40.10">
    <property type="entry name" value="Tetratricopeptide repeat domain"/>
    <property type="match status" value="2"/>
</dbReference>
<organism evidence="8 9">
    <name type="scientific">Flavobacterium johnsoniae (strain ATCC 17061 / DSM 2064 / JCM 8514 / BCRC 14874 / CCUG 350202 / NBRC 14942 / NCIMB 11054 / UW101)</name>
    <name type="common">Cytophaga johnsonae</name>
    <dbReference type="NCBI Taxonomy" id="376686"/>
    <lineage>
        <taxon>Bacteria</taxon>
        <taxon>Pseudomonadati</taxon>
        <taxon>Bacteroidota</taxon>
        <taxon>Flavobacteriia</taxon>
        <taxon>Flavobacteriales</taxon>
        <taxon>Flavobacteriaceae</taxon>
        <taxon>Flavobacterium</taxon>
    </lineage>
</organism>
<dbReference type="Pfam" id="PF02518">
    <property type="entry name" value="HATPase_c"/>
    <property type="match status" value="1"/>
</dbReference>
<evidence type="ECO:0000256" key="3">
    <source>
        <dbReference type="ARBA" id="ARBA00022679"/>
    </source>
</evidence>
<dbReference type="InterPro" id="IPR036890">
    <property type="entry name" value="HATPase_C_sf"/>
</dbReference>
<proteinExistence type="predicted"/>
<name>A5FNZ3_FLAJ1</name>
<evidence type="ECO:0000256" key="1">
    <source>
        <dbReference type="ARBA" id="ARBA00000085"/>
    </source>
</evidence>
<dbReference type="PANTHER" id="PTHR24421">
    <property type="entry name" value="NITRATE/NITRITE SENSOR PROTEIN NARX-RELATED"/>
    <property type="match status" value="1"/>
</dbReference>
<evidence type="ECO:0000256" key="2">
    <source>
        <dbReference type="ARBA" id="ARBA00012438"/>
    </source>
</evidence>
<evidence type="ECO:0000256" key="5">
    <source>
        <dbReference type="ARBA" id="ARBA00023012"/>
    </source>
</evidence>
<dbReference type="eggNOG" id="COG0457">
    <property type="taxonomic scope" value="Bacteria"/>
</dbReference>
<keyword evidence="9" id="KW-1185">Reference proteome</keyword>
<dbReference type="HOGENOM" id="CLU_000445_106_3_10"/>
<reference evidence="8 9" key="1">
    <citation type="journal article" date="2009" name="Appl. Environ. Microbiol.">
        <title>Novel features of the polysaccharide-digesting gliding bacterium Flavobacterium johnsoniae as revealed by genome sequence analysis.</title>
        <authorList>
            <person name="McBride M.J."/>
            <person name="Xie G."/>
            <person name="Martens E.C."/>
            <person name="Lapidus A."/>
            <person name="Henrissat B."/>
            <person name="Rhodes R.G."/>
            <person name="Goltsman E."/>
            <person name="Wang W."/>
            <person name="Xu J."/>
            <person name="Hunnicutt D.W."/>
            <person name="Staroscik A.M."/>
            <person name="Hoover T.R."/>
            <person name="Cheng Y.Q."/>
            <person name="Stein J.L."/>
        </authorList>
    </citation>
    <scope>NUCLEOTIDE SEQUENCE [LARGE SCALE GENOMIC DNA]</scope>
    <source>
        <strain evidence="9">ATCC 17061 / DSM 2064 / JCM 8514 / BCRC 14874 / CCUG 350202 / NBRC 14942 / NCIMB 11054 / UW101</strain>
    </source>
</reference>
<evidence type="ECO:0000256" key="6">
    <source>
        <dbReference type="SAM" id="Phobius"/>
    </source>
</evidence>
<dbReference type="EC" id="2.7.13.3" evidence="2"/>
<dbReference type="GO" id="GO:0004673">
    <property type="term" value="F:protein histidine kinase activity"/>
    <property type="evidence" value="ECO:0007669"/>
    <property type="project" value="UniProtKB-EC"/>
</dbReference>
<dbReference type="SUPFAM" id="SSF55874">
    <property type="entry name" value="ATPase domain of HSP90 chaperone/DNA topoisomerase II/histidine kinase"/>
    <property type="match status" value="1"/>
</dbReference>
<keyword evidence="6" id="KW-1133">Transmembrane helix</keyword>
<dbReference type="SUPFAM" id="SSF48452">
    <property type="entry name" value="TPR-like"/>
    <property type="match status" value="1"/>
</dbReference>
<evidence type="ECO:0000313" key="8">
    <source>
        <dbReference type="EMBL" id="ABQ03069.1"/>
    </source>
</evidence>
<dbReference type="KEGG" id="fjo:Fjoh_0031"/>
<dbReference type="eggNOG" id="COG4585">
    <property type="taxonomic scope" value="Bacteria"/>
</dbReference>
<dbReference type="InterPro" id="IPR011990">
    <property type="entry name" value="TPR-like_helical_dom_sf"/>
</dbReference>
<keyword evidence="6" id="KW-0472">Membrane</keyword>
<dbReference type="Proteomes" id="UP000006694">
    <property type="component" value="Chromosome"/>
</dbReference>
<dbReference type="AlphaFoldDB" id="A5FNZ3"/>
<keyword evidence="3" id="KW-0808">Transferase</keyword>
<dbReference type="RefSeq" id="WP_011921549.1">
    <property type="nucleotide sequence ID" value="NC_009441.1"/>
</dbReference>
<dbReference type="InterPro" id="IPR050482">
    <property type="entry name" value="Sensor_HK_TwoCompSys"/>
</dbReference>
<comment type="catalytic activity">
    <reaction evidence="1">
        <text>ATP + protein L-histidine = ADP + protein N-phospho-L-histidine.</text>
        <dbReference type="EC" id="2.7.13.3"/>
    </reaction>
</comment>
<evidence type="ECO:0000259" key="7">
    <source>
        <dbReference type="Pfam" id="PF02518"/>
    </source>
</evidence>
<dbReference type="Gene3D" id="3.30.565.10">
    <property type="entry name" value="Histidine kinase-like ATPase, C-terminal domain"/>
    <property type="match status" value="1"/>
</dbReference>
<dbReference type="STRING" id="376686.Fjoh_0031"/>
<protein>
    <recommendedName>
        <fullName evidence="2">histidine kinase</fullName>
        <ecNumber evidence="2">2.7.13.3</ecNumber>
    </recommendedName>
</protein>
<feature type="transmembrane region" description="Helical" evidence="6">
    <location>
        <begin position="12"/>
        <end position="31"/>
    </location>
</feature>
<accession>A5FNZ3</accession>
<dbReference type="CDD" id="cd16917">
    <property type="entry name" value="HATPase_UhpB-NarQ-NarX-like"/>
    <property type="match status" value="1"/>
</dbReference>
<feature type="transmembrane region" description="Helical" evidence="6">
    <location>
        <begin position="367"/>
        <end position="387"/>
    </location>
</feature>
<evidence type="ECO:0000313" key="9">
    <source>
        <dbReference type="Proteomes" id="UP000006694"/>
    </source>
</evidence>
<dbReference type="EMBL" id="CP000685">
    <property type="protein sequence ID" value="ABQ03069.1"/>
    <property type="molecule type" value="Genomic_DNA"/>
</dbReference>
<keyword evidence="4 8" id="KW-0418">Kinase</keyword>
<feature type="domain" description="Histidine kinase/HSP90-like ATPase" evidence="7">
    <location>
        <begin position="503"/>
        <end position="588"/>
    </location>
</feature>
<dbReference type="InterPro" id="IPR003594">
    <property type="entry name" value="HATPase_dom"/>
</dbReference>
<dbReference type="GO" id="GO:0000160">
    <property type="term" value="P:phosphorelay signal transduction system"/>
    <property type="evidence" value="ECO:0007669"/>
    <property type="project" value="UniProtKB-KW"/>
</dbReference>
<dbReference type="OrthoDB" id="943406at2"/>
<sequence>MSKKSFFINHSIKSLYIGLILISFIGAVFFINPNEKTVEKKSKKKYQAIELDKLIEKADKYYDEEKLDSSYYFYNKVLPMYDPEIDYTKYVYTLSSMAEIQTLIGNFIESEELLTKTLPYLSKIKEPIYARNVYSNMGMNYYNTYDFENSLFYHTKALKLPGTPYKKAIVLNDIARVYMEQNRYDIAAEILEMLTARKIVYKREPLLSDYFYASLQNSLGVCYFNLKKPKALDLYLKSLATTLQGTNKFILLNNYKSLSDYYMENNPELALQYAKKSYETAREVNANSAKMELLAYLIKLSKGSELKKYTIDYIKLTDSVINSRKSARNQFTNIKYYSKINKDENLHLKAEKAENELKLQQHKTSNIISGVIITFILTLCIILSFYLSIKGRKQKNNAIQESETRISNKLRNELLNEVQNVLTYAKNNDLETADNKNELLESLEKIYSQTRNISKENSDIITDKRYSLTLKNMISTFKTTDTNVFTNGLTDINWIKIDKNKKIIIYRVIQELLVNMKKHSSATLAGVNFKVIKKNIIINYTDNGKGVNMNQVSKSGLQIIENRILNVKGEIQFESNPDNGFKISIKIPF</sequence>
<gene>
    <name evidence="8" type="ordered locus">Fjoh_0031</name>
</gene>
<keyword evidence="5" id="KW-0902">Two-component regulatory system</keyword>